<sequence>MNSGAADEGRPLRVLYSFPHTWGAPGIGTTAYGQVTALARQGHEITLVTTATARPVPPGVRVVRTLSAGGLRLPHRALGGVERALAYHDAVATALLLGRRRYDVVHTWPLGALRTLRAARDKGVVGFREVPNCHTEHAYAVVARLGEELHLPAQPGHSHAYDERRLRREEREYAAAARLLVPSPFVEQTFLDRGFAPAVLARHRYGFDPARVPATPPRGRREGGLRALFLGRCEPRKGLHVALAAWRASQASRAGSLTIAGGFVPGYAEALAVDLAQPGVRAVGVVGDVSGLLADADVLLLPSYEEGSALVTYEAQAAGAVPLVSAAAGAYLEHGVSGLVHEVGDVGGLTGHLDLLHADRGRLLELAQAAQRRRDDLTWDAAADVLARRYGEAVG</sequence>
<keyword evidence="5" id="KW-1185">Reference proteome</keyword>
<dbReference type="Gene3D" id="3.40.50.2000">
    <property type="entry name" value="Glycogen Phosphorylase B"/>
    <property type="match status" value="2"/>
</dbReference>
<dbReference type="Pfam" id="PF13692">
    <property type="entry name" value="Glyco_trans_1_4"/>
    <property type="match status" value="1"/>
</dbReference>
<evidence type="ECO:0000259" key="3">
    <source>
        <dbReference type="Pfam" id="PF13579"/>
    </source>
</evidence>
<gene>
    <name evidence="4" type="ORF">G9H71_11590</name>
</gene>
<dbReference type="InterPro" id="IPR028098">
    <property type="entry name" value="Glyco_trans_4-like_N"/>
</dbReference>
<dbReference type="PANTHER" id="PTHR12526:SF636">
    <property type="entry name" value="BLL3647 PROTEIN"/>
    <property type="match status" value="1"/>
</dbReference>
<evidence type="ECO:0000256" key="1">
    <source>
        <dbReference type="ARBA" id="ARBA00022676"/>
    </source>
</evidence>
<dbReference type="EMBL" id="JAANNP010000006">
    <property type="protein sequence ID" value="NHC14421.1"/>
    <property type="molecule type" value="Genomic_DNA"/>
</dbReference>
<evidence type="ECO:0000313" key="4">
    <source>
        <dbReference type="EMBL" id="NHC14421.1"/>
    </source>
</evidence>
<dbReference type="Pfam" id="PF13579">
    <property type="entry name" value="Glyco_trans_4_4"/>
    <property type="match status" value="1"/>
</dbReference>
<organism evidence="4 5">
    <name type="scientific">Motilibacter deserti</name>
    <dbReference type="NCBI Taxonomy" id="2714956"/>
    <lineage>
        <taxon>Bacteria</taxon>
        <taxon>Bacillati</taxon>
        <taxon>Actinomycetota</taxon>
        <taxon>Actinomycetes</taxon>
        <taxon>Motilibacterales</taxon>
        <taxon>Motilibacteraceae</taxon>
        <taxon>Motilibacter</taxon>
    </lineage>
</organism>
<evidence type="ECO:0000256" key="2">
    <source>
        <dbReference type="ARBA" id="ARBA00022679"/>
    </source>
</evidence>
<protein>
    <submittedName>
        <fullName evidence="4">Glycosyltransferase family 4 protein</fullName>
    </submittedName>
</protein>
<name>A0ABX0GWE4_9ACTN</name>
<keyword evidence="1" id="KW-0328">Glycosyltransferase</keyword>
<dbReference type="PANTHER" id="PTHR12526">
    <property type="entry name" value="GLYCOSYLTRANSFERASE"/>
    <property type="match status" value="1"/>
</dbReference>
<reference evidence="4 5" key="1">
    <citation type="submission" date="2020-03" db="EMBL/GenBank/DDBJ databases">
        <title>Two novel Motilibacter sp.</title>
        <authorList>
            <person name="Liu S."/>
        </authorList>
    </citation>
    <scope>NUCLEOTIDE SEQUENCE [LARGE SCALE GENOMIC DNA]</scope>
    <source>
        <strain evidence="4 5">E257</strain>
    </source>
</reference>
<comment type="caution">
    <text evidence="4">The sequence shown here is derived from an EMBL/GenBank/DDBJ whole genome shotgun (WGS) entry which is preliminary data.</text>
</comment>
<feature type="domain" description="Glycosyltransferase subfamily 4-like N-terminal" evidence="3">
    <location>
        <begin position="26"/>
        <end position="201"/>
    </location>
</feature>
<proteinExistence type="predicted"/>
<evidence type="ECO:0000313" key="5">
    <source>
        <dbReference type="Proteomes" id="UP000800981"/>
    </source>
</evidence>
<dbReference type="SUPFAM" id="SSF53756">
    <property type="entry name" value="UDP-Glycosyltransferase/glycogen phosphorylase"/>
    <property type="match status" value="1"/>
</dbReference>
<keyword evidence="2" id="KW-0808">Transferase</keyword>
<accession>A0ABX0GWE4</accession>
<dbReference type="RefSeq" id="WP_166281932.1">
    <property type="nucleotide sequence ID" value="NZ_JAANNP010000006.1"/>
</dbReference>
<dbReference type="CDD" id="cd03801">
    <property type="entry name" value="GT4_PimA-like"/>
    <property type="match status" value="1"/>
</dbReference>
<dbReference type="Proteomes" id="UP000800981">
    <property type="component" value="Unassembled WGS sequence"/>
</dbReference>